<dbReference type="SUPFAM" id="SSF51735">
    <property type="entry name" value="NAD(P)-binding Rossmann-fold domains"/>
    <property type="match status" value="1"/>
</dbReference>
<protein>
    <recommendedName>
        <fullName evidence="1">Enoyl reductase (ER) domain-containing protein</fullName>
    </recommendedName>
</protein>
<proteinExistence type="predicted"/>
<dbReference type="InterPro" id="IPR011032">
    <property type="entry name" value="GroES-like_sf"/>
</dbReference>
<dbReference type="InterPro" id="IPR013154">
    <property type="entry name" value="ADH-like_N"/>
</dbReference>
<comment type="caution">
    <text evidence="2">The sequence shown here is derived from an EMBL/GenBank/DDBJ whole genome shotgun (WGS) entry which is preliminary data.</text>
</comment>
<dbReference type="OrthoDB" id="10257049at2759"/>
<gene>
    <name evidence="2" type="ORF">EVG20_g5371</name>
</gene>
<feature type="domain" description="Enoyl reductase (ER)" evidence="1">
    <location>
        <begin position="18"/>
        <end position="343"/>
    </location>
</feature>
<dbReference type="InterPro" id="IPR013149">
    <property type="entry name" value="ADH-like_C"/>
</dbReference>
<dbReference type="Pfam" id="PF00107">
    <property type="entry name" value="ADH_zinc_N"/>
    <property type="match status" value="1"/>
</dbReference>
<evidence type="ECO:0000313" key="2">
    <source>
        <dbReference type="EMBL" id="TFY65727.1"/>
    </source>
</evidence>
<dbReference type="InterPro" id="IPR020843">
    <property type="entry name" value="ER"/>
</dbReference>
<dbReference type="AlphaFoldDB" id="A0A4Y9YVH9"/>
<dbReference type="EMBL" id="SEOQ01000314">
    <property type="protein sequence ID" value="TFY65727.1"/>
    <property type="molecule type" value="Genomic_DNA"/>
</dbReference>
<evidence type="ECO:0000259" key="1">
    <source>
        <dbReference type="SMART" id="SM00829"/>
    </source>
</evidence>
<sequence length="351" mass="37684">MFDAVPRRQKAVVVTECGKIVVAEVDVPVPGPEQILVKVVAAAHNHCDWKTIAAVKAAGAIVGSDFSGTVVEIGNEVPEGLRHIGERVAGFVHGGISPNGAFSEYVVADAYTIVRMPPSLSFENGAQLGICPFGAAQALYTTHELPIASPEHHEKQSLLVFAGATCAGQFVIQLAKMGGLRVIACGSPKSFDLMRKLGADEVFDYSAPYMCMSVKQATKGELKYAVDCLGERHSPKQVAWSLGESGGIVASIQSYRSPRPGVEVKPSTPFELLPEDFEFPIPHKSNKADIERGRLYAKTWSEILAMGKIHLPSIQVLPRGLASVEMGLELLMEGRALDTKLVIRIADTPDL</sequence>
<dbReference type="GO" id="GO:0016651">
    <property type="term" value="F:oxidoreductase activity, acting on NAD(P)H"/>
    <property type="evidence" value="ECO:0007669"/>
    <property type="project" value="InterPro"/>
</dbReference>
<dbReference type="SMART" id="SM00829">
    <property type="entry name" value="PKS_ER"/>
    <property type="match status" value="1"/>
</dbReference>
<dbReference type="Proteomes" id="UP000298327">
    <property type="component" value="Unassembled WGS sequence"/>
</dbReference>
<accession>A0A4Y9YVH9</accession>
<keyword evidence="3" id="KW-1185">Reference proteome</keyword>
<evidence type="ECO:0000313" key="3">
    <source>
        <dbReference type="Proteomes" id="UP000298327"/>
    </source>
</evidence>
<dbReference type="Pfam" id="PF08240">
    <property type="entry name" value="ADH_N"/>
    <property type="match status" value="1"/>
</dbReference>
<dbReference type="PANTHER" id="PTHR45348:SF2">
    <property type="entry name" value="ZINC-TYPE ALCOHOL DEHYDROGENASE-LIKE PROTEIN C2E1P3.01"/>
    <property type="match status" value="1"/>
</dbReference>
<dbReference type="Gene3D" id="3.40.50.720">
    <property type="entry name" value="NAD(P)-binding Rossmann-like Domain"/>
    <property type="match status" value="1"/>
</dbReference>
<reference evidence="2 3" key="1">
    <citation type="submission" date="2019-02" db="EMBL/GenBank/DDBJ databases">
        <title>Genome sequencing of the rare red list fungi Dentipellis fragilis.</title>
        <authorList>
            <person name="Buettner E."/>
            <person name="Kellner H."/>
        </authorList>
    </citation>
    <scope>NUCLEOTIDE SEQUENCE [LARGE SCALE GENOMIC DNA]</scope>
    <source>
        <strain evidence="2 3">DSM 105465</strain>
    </source>
</reference>
<dbReference type="SUPFAM" id="SSF50129">
    <property type="entry name" value="GroES-like"/>
    <property type="match status" value="1"/>
</dbReference>
<dbReference type="Gene3D" id="3.90.180.10">
    <property type="entry name" value="Medium-chain alcohol dehydrogenases, catalytic domain"/>
    <property type="match status" value="1"/>
</dbReference>
<dbReference type="STRING" id="205917.A0A4Y9YVH9"/>
<dbReference type="PANTHER" id="PTHR45348">
    <property type="entry name" value="HYPOTHETICAL OXIDOREDUCTASE (EUROFUNG)"/>
    <property type="match status" value="1"/>
</dbReference>
<name>A0A4Y9YVH9_9AGAM</name>
<dbReference type="InterPro" id="IPR047122">
    <property type="entry name" value="Trans-enoyl_RdTase-like"/>
</dbReference>
<organism evidence="2 3">
    <name type="scientific">Dentipellis fragilis</name>
    <dbReference type="NCBI Taxonomy" id="205917"/>
    <lineage>
        <taxon>Eukaryota</taxon>
        <taxon>Fungi</taxon>
        <taxon>Dikarya</taxon>
        <taxon>Basidiomycota</taxon>
        <taxon>Agaricomycotina</taxon>
        <taxon>Agaricomycetes</taxon>
        <taxon>Russulales</taxon>
        <taxon>Hericiaceae</taxon>
        <taxon>Dentipellis</taxon>
    </lineage>
</organism>
<dbReference type="InterPro" id="IPR036291">
    <property type="entry name" value="NAD(P)-bd_dom_sf"/>
</dbReference>
<dbReference type="CDD" id="cd08249">
    <property type="entry name" value="enoyl_reductase_like"/>
    <property type="match status" value="1"/>
</dbReference>